<sequence length="420" mass="46472">MCIDSLTLELRVFNESATTNSLVDDLKSKIWDYMPIRHLPNELTIADVTSGVRRSHGFLRLPGVEQHLSIECAGWGCFAVYNSEITPMIDRLPGVGSYLTVGLEGPPGNPDVVPYFLNDTRIAPCSCVLGGVLYFVPRPPRLSRELRKFHVSKRALLPPIRLPWEIEELAVADNSLFIISGRGDFSVYVLYESPGTSDILANPSNYTAHRLCRVSPLPLDVRNAVVDGVFVGLLDSPRDEATSRPSLGLFGNQMSSILDERGLGQILELKDVTGAEEVCPRRLLFTARVAGERDACLCVHFVGSSFVRVYGGCAGQARFVPNTGGTTCVGLCQFHAVLLSFTEEGFATLLAKVSMCSVDERPYNLVVTRDWEIRVNVHPSIIDYPELPRAESDDVIPITEEIRCIRLCAQHESDHRRKLT</sequence>
<organism evidence="1 2">
    <name type="scientific">Perkinsus olseni</name>
    <name type="common">Perkinsus atlanticus</name>
    <dbReference type="NCBI Taxonomy" id="32597"/>
    <lineage>
        <taxon>Eukaryota</taxon>
        <taxon>Sar</taxon>
        <taxon>Alveolata</taxon>
        <taxon>Perkinsozoa</taxon>
        <taxon>Perkinsea</taxon>
        <taxon>Perkinsida</taxon>
        <taxon>Perkinsidae</taxon>
        <taxon>Perkinsus</taxon>
    </lineage>
</organism>
<evidence type="ECO:0000313" key="2">
    <source>
        <dbReference type="Proteomes" id="UP000553632"/>
    </source>
</evidence>
<name>A0A7J6S5D1_PEROL</name>
<dbReference type="AlphaFoldDB" id="A0A7J6S5D1"/>
<dbReference type="EMBL" id="JABANO010020827">
    <property type="protein sequence ID" value="KAF4727835.1"/>
    <property type="molecule type" value="Genomic_DNA"/>
</dbReference>
<keyword evidence="2" id="KW-1185">Reference proteome</keyword>
<protein>
    <submittedName>
        <fullName evidence="1">Uncharacterized protein</fullName>
    </submittedName>
</protein>
<comment type="caution">
    <text evidence="1">The sequence shown here is derived from an EMBL/GenBank/DDBJ whole genome shotgun (WGS) entry which is preliminary data.</text>
</comment>
<dbReference type="OMA" id="ITEEIRC"/>
<reference evidence="1 2" key="1">
    <citation type="submission" date="2020-04" db="EMBL/GenBank/DDBJ databases">
        <title>Perkinsus olseni comparative genomics.</title>
        <authorList>
            <person name="Bogema D.R."/>
        </authorList>
    </citation>
    <scope>NUCLEOTIDE SEQUENCE [LARGE SCALE GENOMIC DNA]</scope>
    <source>
        <strain evidence="1 2">ATCC PRA-207</strain>
    </source>
</reference>
<evidence type="ECO:0000313" key="1">
    <source>
        <dbReference type="EMBL" id="KAF4727835.1"/>
    </source>
</evidence>
<gene>
    <name evidence="1" type="ORF">FOZ63_029807</name>
</gene>
<dbReference type="Proteomes" id="UP000553632">
    <property type="component" value="Unassembled WGS sequence"/>
</dbReference>
<proteinExistence type="predicted"/>
<accession>A0A7J6S5D1</accession>